<evidence type="ECO:0000313" key="2">
    <source>
        <dbReference type="Proteomes" id="UP000077603"/>
    </source>
</evidence>
<dbReference type="RefSeq" id="WP_025977031.1">
    <property type="nucleotide sequence ID" value="NZ_CP015614.1"/>
</dbReference>
<sequence>MKLTGWKVALSISDAPDRARLGFPEREVERALLAVCTAIIREGGEILYAGDLQPEHFTFKIFRHLAGAYAGSRETAPFLYVIAEPIARRTRFGDLIAALKLARSVASVRLSIAGKLTSVRSSGDQLIVGAVGEVRQTISNEAEWGGWLRSQAGRSDTEAYTAVRQAIAAEADARLAMGGKMGVVGLAQDHFEGRMPGVIEEAIMTLEAEKPLVLLGAYGGATRDCAIALNLMELAARVPRGAQQSGYDDGIARIAALGDRIPAPLRPDLRDIANDDRSEPMGFAVCDLLTRWRAALA</sequence>
<proteinExistence type="predicted"/>
<name>A0A172Y4X6_9CAUL</name>
<dbReference type="EMBL" id="CP015614">
    <property type="protein sequence ID" value="ANF54271.1"/>
    <property type="molecule type" value="Genomic_DNA"/>
</dbReference>
<dbReference type="InterPro" id="IPR041160">
    <property type="entry name" value="LD_cluster2"/>
</dbReference>
<evidence type="ECO:0000313" key="1">
    <source>
        <dbReference type="EMBL" id="ANF54271.1"/>
    </source>
</evidence>
<gene>
    <name evidence="1" type="ORF">DA69_05670</name>
</gene>
<dbReference type="OrthoDB" id="8364978at2"/>
<dbReference type="Proteomes" id="UP000077603">
    <property type="component" value="Chromosome"/>
</dbReference>
<accession>A0A172Y4X6</accession>
<organism evidence="1 2">
    <name type="scientific">Brevundimonas naejangsanensis</name>
    <dbReference type="NCBI Taxonomy" id="588932"/>
    <lineage>
        <taxon>Bacteria</taxon>
        <taxon>Pseudomonadati</taxon>
        <taxon>Pseudomonadota</taxon>
        <taxon>Alphaproteobacteria</taxon>
        <taxon>Caulobacterales</taxon>
        <taxon>Caulobacteraceae</taxon>
        <taxon>Brevundimonas</taxon>
    </lineage>
</organism>
<dbReference type="AlphaFoldDB" id="A0A172Y4X6"/>
<dbReference type="Pfam" id="PF18163">
    <property type="entry name" value="LD_cluster2"/>
    <property type="match status" value="1"/>
</dbReference>
<keyword evidence="2" id="KW-1185">Reference proteome</keyword>
<dbReference type="KEGG" id="bne:DA69_05670"/>
<protein>
    <submittedName>
        <fullName evidence="1">Uncharacterized protein</fullName>
    </submittedName>
</protein>
<dbReference type="STRING" id="588932.DA69_05670"/>
<reference evidence="1 2" key="1">
    <citation type="journal article" date="2014" name="Genome Announc.">
        <title>Genome Sequence of a Promising Hydrogen-Producing Facultative Anaerobic Bacterium, Brevundimonas naejangsanensis Strain B1.</title>
        <authorList>
            <person name="Su H."/>
            <person name="Zhang T."/>
            <person name="Bao M."/>
            <person name="Jiang Y."/>
            <person name="Wang Y."/>
            <person name="Tan T."/>
        </authorList>
    </citation>
    <scope>NUCLEOTIDE SEQUENCE [LARGE SCALE GENOMIC DNA]</scope>
    <source>
        <strain evidence="1 2">B1</strain>
    </source>
</reference>